<accession>A0A8R1V1S8</accession>
<dbReference type="AlphaFoldDB" id="A0A2A6CGX7"/>
<proteinExistence type="predicted"/>
<organism evidence="1 2">
    <name type="scientific">Pristionchus pacificus</name>
    <name type="common">Parasitic nematode worm</name>
    <dbReference type="NCBI Taxonomy" id="54126"/>
    <lineage>
        <taxon>Eukaryota</taxon>
        <taxon>Metazoa</taxon>
        <taxon>Ecdysozoa</taxon>
        <taxon>Nematoda</taxon>
        <taxon>Chromadorea</taxon>
        <taxon>Rhabditida</taxon>
        <taxon>Rhabditina</taxon>
        <taxon>Diplogasteromorpha</taxon>
        <taxon>Diplogasteroidea</taxon>
        <taxon>Neodiplogasteridae</taxon>
        <taxon>Pristionchus</taxon>
    </lineage>
</organism>
<name>A0A2A6CGX7_PRIPA</name>
<keyword evidence="2" id="KW-1185">Reference proteome</keyword>
<reference evidence="2" key="1">
    <citation type="journal article" date="2008" name="Nat. Genet.">
        <title>The Pristionchus pacificus genome provides a unique perspective on nematode lifestyle and parasitism.</title>
        <authorList>
            <person name="Dieterich C."/>
            <person name="Clifton S.W."/>
            <person name="Schuster L.N."/>
            <person name="Chinwalla A."/>
            <person name="Delehaunty K."/>
            <person name="Dinkelacker I."/>
            <person name="Fulton L."/>
            <person name="Fulton R."/>
            <person name="Godfrey J."/>
            <person name="Minx P."/>
            <person name="Mitreva M."/>
            <person name="Roeseler W."/>
            <person name="Tian H."/>
            <person name="Witte H."/>
            <person name="Yang S.P."/>
            <person name="Wilson R.K."/>
            <person name="Sommer R.J."/>
        </authorList>
    </citation>
    <scope>NUCLEOTIDE SEQUENCE [LARGE SCALE GENOMIC DNA]</scope>
    <source>
        <strain evidence="2">PS312</strain>
    </source>
</reference>
<gene>
    <name evidence="1" type="primary">WBGene00284660</name>
</gene>
<sequence length="63" mass="7351">MIPQDCKRRNVYRGANCRLRKEDYGRAATLVNRSAKPKRRHGVKVTTFKSTKMESDLNTIQQQ</sequence>
<accession>A0A2A6CGX7</accession>
<evidence type="ECO:0000313" key="1">
    <source>
        <dbReference type="EnsemblMetazoa" id="PPA46291.1"/>
    </source>
</evidence>
<reference evidence="1" key="2">
    <citation type="submission" date="2022-06" db="UniProtKB">
        <authorList>
            <consortium name="EnsemblMetazoa"/>
        </authorList>
    </citation>
    <scope>IDENTIFICATION</scope>
    <source>
        <strain evidence="1">PS312</strain>
    </source>
</reference>
<dbReference type="EnsemblMetazoa" id="PPA46291.1">
    <property type="protein sequence ID" value="PPA46291.1"/>
    <property type="gene ID" value="WBGene00284660"/>
</dbReference>
<protein>
    <submittedName>
        <fullName evidence="1">Uncharacterized protein</fullName>
    </submittedName>
</protein>
<evidence type="ECO:0000313" key="2">
    <source>
        <dbReference type="Proteomes" id="UP000005239"/>
    </source>
</evidence>
<dbReference type="Proteomes" id="UP000005239">
    <property type="component" value="Unassembled WGS sequence"/>
</dbReference>